<evidence type="ECO:0000259" key="2">
    <source>
        <dbReference type="PROSITE" id="PS00036"/>
    </source>
</evidence>
<feature type="compositionally biased region" description="Low complexity" evidence="1">
    <location>
        <begin position="462"/>
        <end position="473"/>
    </location>
</feature>
<feature type="compositionally biased region" description="Low complexity" evidence="1">
    <location>
        <begin position="102"/>
        <end position="123"/>
    </location>
</feature>
<feature type="domain" description="BZIP" evidence="2">
    <location>
        <begin position="333"/>
        <end position="347"/>
    </location>
</feature>
<dbReference type="PROSITE" id="PS00036">
    <property type="entry name" value="BZIP_BASIC"/>
    <property type="match status" value="1"/>
</dbReference>
<gene>
    <name evidence="3" type="ORF">BJX63DRAFT_420890</name>
</gene>
<dbReference type="EMBL" id="JBFXLT010000034">
    <property type="protein sequence ID" value="KAL2814322.1"/>
    <property type="molecule type" value="Genomic_DNA"/>
</dbReference>
<dbReference type="Proteomes" id="UP001610334">
    <property type="component" value="Unassembled WGS sequence"/>
</dbReference>
<feature type="compositionally biased region" description="Pro residues" evidence="1">
    <location>
        <begin position="193"/>
        <end position="206"/>
    </location>
</feature>
<name>A0ABR4HFY0_9EURO</name>
<reference evidence="3 4" key="1">
    <citation type="submission" date="2024-07" db="EMBL/GenBank/DDBJ databases">
        <title>Section-level genome sequencing and comparative genomics of Aspergillus sections Usti and Cavernicolus.</title>
        <authorList>
            <consortium name="Lawrence Berkeley National Laboratory"/>
            <person name="Nybo J.L."/>
            <person name="Vesth T.C."/>
            <person name="Theobald S."/>
            <person name="Frisvad J.C."/>
            <person name="Larsen T.O."/>
            <person name="Kjaerboelling I."/>
            <person name="Rothschild-Mancinelli K."/>
            <person name="Lyhne E.K."/>
            <person name="Kogle M.E."/>
            <person name="Barry K."/>
            <person name="Clum A."/>
            <person name="Na H."/>
            <person name="Ledsgaard L."/>
            <person name="Lin J."/>
            <person name="Lipzen A."/>
            <person name="Kuo A."/>
            <person name="Riley R."/>
            <person name="Mondo S."/>
            <person name="Labutti K."/>
            <person name="Haridas S."/>
            <person name="Pangalinan J."/>
            <person name="Salamov A.A."/>
            <person name="Simmons B.A."/>
            <person name="Magnuson J.K."/>
            <person name="Chen J."/>
            <person name="Drula E."/>
            <person name="Henrissat B."/>
            <person name="Wiebenga A."/>
            <person name="Lubbers R.J."/>
            <person name="Gomes A.C."/>
            <person name="Makela M.R."/>
            <person name="Stajich J."/>
            <person name="Grigoriev I.V."/>
            <person name="Mortensen U.H."/>
            <person name="De Vries R.P."/>
            <person name="Baker S.E."/>
            <person name="Andersen M.R."/>
        </authorList>
    </citation>
    <scope>NUCLEOTIDE SEQUENCE [LARGE SCALE GENOMIC DNA]</scope>
    <source>
        <strain evidence="3 4">CBS 588.65</strain>
    </source>
</reference>
<feature type="compositionally biased region" description="Polar residues" evidence="1">
    <location>
        <begin position="423"/>
        <end position="436"/>
    </location>
</feature>
<evidence type="ECO:0000313" key="3">
    <source>
        <dbReference type="EMBL" id="KAL2814322.1"/>
    </source>
</evidence>
<sequence length="514" mass="55255">MSQIPPVSAHSPTDAHPREDRGSLERKRRHAGDENLPDMERRDSVRSRPPSWHPSAPVEPPLSSQQHRSIGVSSILNPPATDGPGVRTGSVDNGREGPGELQQQQQQQHSSDSPSHSRYPSSSTVHLPSPSMHSANPPPALSPGMRSRHQSIAPVSPSSRFVGATGYFPLKAGPGQSPLAQQLPGLQTVAPSSPLPMDPAPGPPLPVSGHHHHAPTHPAPTFANHRASTNQTPTPSSKEASPTTPVSMFSQLGRSSPAIAATSAPQSTPLYMGSSQYAPVDPITRLPAVMGGGPWRSGEETPGLSGPQPETPPLGKIPCFVDLKSGSSSQAEKRKANSDASRRFRNRKRNEMQMEQKITSQQDEIRKQAETIQKQADELRMLMEQREFYRSERDFFREQVTHFVPPAQLPARPTSPKPLWLSSEPTPSGRESSSWATPDVPLKIEGAPSGSTAHKNTTGQHAPASNAPAAPASRTGGSWSATSSAYSGQTERVTPDERQTRPMPPNPGTWNRTT</sequence>
<feature type="compositionally biased region" description="Polar residues" evidence="1">
    <location>
        <begin position="263"/>
        <end position="277"/>
    </location>
</feature>
<feature type="compositionally biased region" description="Polar residues" evidence="1">
    <location>
        <begin position="449"/>
        <end position="460"/>
    </location>
</feature>
<feature type="compositionally biased region" description="Polar residues" evidence="1">
    <location>
        <begin position="62"/>
        <end position="76"/>
    </location>
</feature>
<keyword evidence="4" id="KW-1185">Reference proteome</keyword>
<protein>
    <recommendedName>
        <fullName evidence="2">BZIP domain-containing protein</fullName>
    </recommendedName>
</protein>
<feature type="region of interest" description="Disordered" evidence="1">
    <location>
        <begin position="402"/>
        <end position="514"/>
    </location>
</feature>
<feature type="region of interest" description="Disordered" evidence="1">
    <location>
        <begin position="1"/>
        <end position="365"/>
    </location>
</feature>
<evidence type="ECO:0000256" key="1">
    <source>
        <dbReference type="SAM" id="MobiDB-lite"/>
    </source>
</evidence>
<organism evidence="3 4">
    <name type="scientific">Aspergillus granulosus</name>
    <dbReference type="NCBI Taxonomy" id="176169"/>
    <lineage>
        <taxon>Eukaryota</taxon>
        <taxon>Fungi</taxon>
        <taxon>Dikarya</taxon>
        <taxon>Ascomycota</taxon>
        <taxon>Pezizomycotina</taxon>
        <taxon>Eurotiomycetes</taxon>
        <taxon>Eurotiomycetidae</taxon>
        <taxon>Eurotiales</taxon>
        <taxon>Aspergillaceae</taxon>
        <taxon>Aspergillus</taxon>
        <taxon>Aspergillus subgen. Nidulantes</taxon>
    </lineage>
</organism>
<feature type="compositionally biased region" description="Polar residues" evidence="1">
    <location>
        <begin position="475"/>
        <end position="492"/>
    </location>
</feature>
<proteinExistence type="predicted"/>
<feature type="compositionally biased region" description="Basic and acidic residues" evidence="1">
    <location>
        <begin position="331"/>
        <end position="342"/>
    </location>
</feature>
<comment type="caution">
    <text evidence="3">The sequence shown here is derived from an EMBL/GenBank/DDBJ whole genome shotgun (WGS) entry which is preliminary data.</text>
</comment>
<feature type="compositionally biased region" description="Basic and acidic residues" evidence="1">
    <location>
        <begin position="13"/>
        <end position="25"/>
    </location>
</feature>
<accession>A0ABR4HFY0</accession>
<feature type="compositionally biased region" description="Polar residues" evidence="1">
    <location>
        <begin position="226"/>
        <end position="254"/>
    </location>
</feature>
<evidence type="ECO:0000313" key="4">
    <source>
        <dbReference type="Proteomes" id="UP001610334"/>
    </source>
</evidence>
<dbReference type="InterPro" id="IPR004827">
    <property type="entry name" value="bZIP"/>
</dbReference>